<keyword evidence="4" id="KW-0238">DNA-binding</keyword>
<reference evidence="9" key="2">
    <citation type="submission" date="2023-05" db="EMBL/GenBank/DDBJ databases">
        <authorList>
            <consortium name="Lawrence Berkeley National Laboratory"/>
            <person name="Steindorff A."/>
            <person name="Hensen N."/>
            <person name="Bonometti L."/>
            <person name="Westerberg I."/>
            <person name="Brannstrom I.O."/>
            <person name="Guillou S."/>
            <person name="Cros-Aarteil S."/>
            <person name="Calhoun S."/>
            <person name="Haridas S."/>
            <person name="Kuo A."/>
            <person name="Mondo S."/>
            <person name="Pangilinan J."/>
            <person name="Riley R."/>
            <person name="Labutti K."/>
            <person name="Andreopoulos B."/>
            <person name="Lipzen A."/>
            <person name="Chen C."/>
            <person name="Yanf M."/>
            <person name="Daum C."/>
            <person name="Ng V."/>
            <person name="Clum A."/>
            <person name="Ohm R."/>
            <person name="Martin F."/>
            <person name="Silar P."/>
            <person name="Natvig D."/>
            <person name="Lalanne C."/>
            <person name="Gautier V."/>
            <person name="Ament-Velasquez S.L."/>
            <person name="Kruys A."/>
            <person name="Hutchinson M.I."/>
            <person name="Powell A.J."/>
            <person name="Barry K."/>
            <person name="Miller A.N."/>
            <person name="Grigoriev I.V."/>
            <person name="Debuchy R."/>
            <person name="Gladieux P."/>
            <person name="Thoren M.H."/>
            <person name="Johannesson H."/>
        </authorList>
    </citation>
    <scope>NUCLEOTIDE SEQUENCE</scope>
    <source>
        <strain evidence="9">CBS 123565</strain>
    </source>
</reference>
<evidence type="ECO:0000256" key="7">
    <source>
        <dbReference type="SAM" id="MobiDB-lite"/>
    </source>
</evidence>
<dbReference type="Pfam" id="PF00172">
    <property type="entry name" value="Zn_clus"/>
    <property type="match status" value="1"/>
</dbReference>
<keyword evidence="3" id="KW-0805">Transcription regulation</keyword>
<dbReference type="InterPro" id="IPR036864">
    <property type="entry name" value="Zn2-C6_fun-type_DNA-bd_sf"/>
</dbReference>
<sequence>MEAGEGHPPSWELQASSRAPDLLQAADDKPHVPIDDTVTGAGPANRPRLFKDPLMPPERRFPTHTHFHAASPPLNSAPLSTQRPTAPFIHRSDDVPMNTFLQMSCVEPTMDASPQMAPSEPTADAAAAIAGANAKGWTTKKKTTGPKPVQRRRRQVLSCMPCRLRKVRCAHGKPCPECFLKKRECYYIPANEQGQMLLANYKDNAGQNEMTLKNRITKGASASVDSSESDVLEDGEEEGGLQITPMVALDLTYDNYSDGNDLIDLGVRVGKMRITERIGGMNRPRISEEVCARAASISSVSSP</sequence>
<gene>
    <name evidence="9" type="ORF">BT67DRAFT_175719</name>
</gene>
<dbReference type="PROSITE" id="PS50048">
    <property type="entry name" value="ZN2_CY6_FUNGAL_2"/>
    <property type="match status" value="1"/>
</dbReference>
<keyword evidence="10" id="KW-1185">Reference proteome</keyword>
<dbReference type="EMBL" id="MU853403">
    <property type="protein sequence ID" value="KAK4136375.1"/>
    <property type="molecule type" value="Genomic_DNA"/>
</dbReference>
<feature type="region of interest" description="Disordered" evidence="7">
    <location>
        <begin position="1"/>
        <end position="49"/>
    </location>
</feature>
<keyword evidence="1" id="KW-0479">Metal-binding</keyword>
<keyword evidence="6" id="KW-0539">Nucleus</keyword>
<name>A0AAN6UP96_9PEZI</name>
<proteinExistence type="predicted"/>
<dbReference type="GO" id="GO:0005634">
    <property type="term" value="C:nucleus"/>
    <property type="evidence" value="ECO:0007669"/>
    <property type="project" value="TreeGrafter"/>
</dbReference>
<dbReference type="PROSITE" id="PS00463">
    <property type="entry name" value="ZN2_CY6_FUNGAL_1"/>
    <property type="match status" value="1"/>
</dbReference>
<dbReference type="PANTHER" id="PTHR31944:SF131">
    <property type="entry name" value="HEME-RESPONSIVE ZINC FINGER TRANSCRIPTION FACTOR HAP1"/>
    <property type="match status" value="1"/>
</dbReference>
<protein>
    <recommendedName>
        <fullName evidence="8">Zn(2)-C6 fungal-type domain-containing protein</fullName>
    </recommendedName>
</protein>
<dbReference type="GO" id="GO:0001228">
    <property type="term" value="F:DNA-binding transcription activator activity, RNA polymerase II-specific"/>
    <property type="evidence" value="ECO:0007669"/>
    <property type="project" value="TreeGrafter"/>
</dbReference>
<keyword evidence="5" id="KW-0804">Transcription</keyword>
<dbReference type="Proteomes" id="UP001304895">
    <property type="component" value="Unassembled WGS sequence"/>
</dbReference>
<evidence type="ECO:0000256" key="4">
    <source>
        <dbReference type="ARBA" id="ARBA00023125"/>
    </source>
</evidence>
<evidence type="ECO:0000259" key="8">
    <source>
        <dbReference type="PROSITE" id="PS50048"/>
    </source>
</evidence>
<dbReference type="GO" id="GO:0008270">
    <property type="term" value="F:zinc ion binding"/>
    <property type="evidence" value="ECO:0007669"/>
    <property type="project" value="InterPro"/>
</dbReference>
<dbReference type="AlphaFoldDB" id="A0AAN6UP96"/>
<accession>A0AAN6UP96</accession>
<evidence type="ECO:0000256" key="5">
    <source>
        <dbReference type="ARBA" id="ARBA00023163"/>
    </source>
</evidence>
<evidence type="ECO:0000313" key="9">
    <source>
        <dbReference type="EMBL" id="KAK4136375.1"/>
    </source>
</evidence>
<dbReference type="PANTHER" id="PTHR31944">
    <property type="entry name" value="HEME-RESPONSIVE ZINC FINGER TRANSCRIPTION FACTOR HAP1"/>
    <property type="match status" value="1"/>
</dbReference>
<dbReference type="InterPro" id="IPR001138">
    <property type="entry name" value="Zn2Cys6_DnaBD"/>
</dbReference>
<feature type="domain" description="Zn(2)-C6 fungal-type" evidence="8">
    <location>
        <begin position="158"/>
        <end position="187"/>
    </location>
</feature>
<evidence type="ECO:0000256" key="6">
    <source>
        <dbReference type="ARBA" id="ARBA00023242"/>
    </source>
</evidence>
<evidence type="ECO:0000256" key="1">
    <source>
        <dbReference type="ARBA" id="ARBA00022723"/>
    </source>
</evidence>
<dbReference type="Gene3D" id="4.10.240.10">
    <property type="entry name" value="Zn(2)-C6 fungal-type DNA-binding domain"/>
    <property type="match status" value="1"/>
</dbReference>
<organism evidence="9 10">
    <name type="scientific">Trichocladium antarcticum</name>
    <dbReference type="NCBI Taxonomy" id="1450529"/>
    <lineage>
        <taxon>Eukaryota</taxon>
        <taxon>Fungi</taxon>
        <taxon>Dikarya</taxon>
        <taxon>Ascomycota</taxon>
        <taxon>Pezizomycotina</taxon>
        <taxon>Sordariomycetes</taxon>
        <taxon>Sordariomycetidae</taxon>
        <taxon>Sordariales</taxon>
        <taxon>Chaetomiaceae</taxon>
        <taxon>Trichocladium</taxon>
    </lineage>
</organism>
<evidence type="ECO:0000256" key="3">
    <source>
        <dbReference type="ARBA" id="ARBA00023015"/>
    </source>
</evidence>
<reference evidence="9" key="1">
    <citation type="journal article" date="2023" name="Mol. Phylogenet. Evol.">
        <title>Genome-scale phylogeny and comparative genomics of the fungal order Sordariales.</title>
        <authorList>
            <person name="Hensen N."/>
            <person name="Bonometti L."/>
            <person name="Westerberg I."/>
            <person name="Brannstrom I.O."/>
            <person name="Guillou S."/>
            <person name="Cros-Aarteil S."/>
            <person name="Calhoun S."/>
            <person name="Haridas S."/>
            <person name="Kuo A."/>
            <person name="Mondo S."/>
            <person name="Pangilinan J."/>
            <person name="Riley R."/>
            <person name="LaButti K."/>
            <person name="Andreopoulos B."/>
            <person name="Lipzen A."/>
            <person name="Chen C."/>
            <person name="Yan M."/>
            <person name="Daum C."/>
            <person name="Ng V."/>
            <person name="Clum A."/>
            <person name="Steindorff A."/>
            <person name="Ohm R.A."/>
            <person name="Martin F."/>
            <person name="Silar P."/>
            <person name="Natvig D.O."/>
            <person name="Lalanne C."/>
            <person name="Gautier V."/>
            <person name="Ament-Velasquez S.L."/>
            <person name="Kruys A."/>
            <person name="Hutchinson M.I."/>
            <person name="Powell A.J."/>
            <person name="Barry K."/>
            <person name="Miller A.N."/>
            <person name="Grigoriev I.V."/>
            <person name="Debuchy R."/>
            <person name="Gladieux P."/>
            <person name="Hiltunen Thoren M."/>
            <person name="Johannesson H."/>
        </authorList>
    </citation>
    <scope>NUCLEOTIDE SEQUENCE</scope>
    <source>
        <strain evidence="9">CBS 123565</strain>
    </source>
</reference>
<evidence type="ECO:0000256" key="2">
    <source>
        <dbReference type="ARBA" id="ARBA00022833"/>
    </source>
</evidence>
<dbReference type="GO" id="GO:0000978">
    <property type="term" value="F:RNA polymerase II cis-regulatory region sequence-specific DNA binding"/>
    <property type="evidence" value="ECO:0007669"/>
    <property type="project" value="TreeGrafter"/>
</dbReference>
<dbReference type="SUPFAM" id="SSF57701">
    <property type="entry name" value="Zn2/Cys6 DNA-binding domain"/>
    <property type="match status" value="1"/>
</dbReference>
<dbReference type="InterPro" id="IPR051430">
    <property type="entry name" value="Fungal_TF_Env_Response"/>
</dbReference>
<evidence type="ECO:0000313" key="10">
    <source>
        <dbReference type="Proteomes" id="UP001304895"/>
    </source>
</evidence>
<comment type="caution">
    <text evidence="9">The sequence shown here is derived from an EMBL/GenBank/DDBJ whole genome shotgun (WGS) entry which is preliminary data.</text>
</comment>
<keyword evidence="2" id="KW-0862">Zinc</keyword>